<evidence type="ECO:0000313" key="13">
    <source>
        <dbReference type="Proteomes" id="UP000230093"/>
    </source>
</evidence>
<evidence type="ECO:0000259" key="10">
    <source>
        <dbReference type="Pfam" id="PF00717"/>
    </source>
</evidence>
<dbReference type="GO" id="GO:0006260">
    <property type="term" value="P:DNA replication"/>
    <property type="evidence" value="ECO:0007669"/>
    <property type="project" value="UniProtKB-KW"/>
</dbReference>
<keyword evidence="5" id="KW-0805">Transcription regulation</keyword>
<dbReference type="CDD" id="cd06529">
    <property type="entry name" value="S24_LexA-like"/>
    <property type="match status" value="1"/>
</dbReference>
<protein>
    <submittedName>
        <fullName evidence="12">Repressor LexA</fullName>
    </submittedName>
</protein>
<dbReference type="InterPro" id="IPR050077">
    <property type="entry name" value="LexA_repressor"/>
</dbReference>
<feature type="domain" description="LexA repressor DNA-binding" evidence="11">
    <location>
        <begin position="5"/>
        <end position="65"/>
    </location>
</feature>
<gene>
    <name evidence="12" type="primary">lexA</name>
    <name evidence="12" type="ORF">COT75_01035</name>
</gene>
<evidence type="ECO:0000256" key="1">
    <source>
        <dbReference type="ARBA" id="ARBA00022491"/>
    </source>
</evidence>
<dbReference type="GO" id="GO:0004252">
    <property type="term" value="F:serine-type endopeptidase activity"/>
    <property type="evidence" value="ECO:0007669"/>
    <property type="project" value="InterPro"/>
</dbReference>
<dbReference type="PANTHER" id="PTHR33516">
    <property type="entry name" value="LEXA REPRESSOR"/>
    <property type="match status" value="1"/>
</dbReference>
<evidence type="ECO:0000256" key="2">
    <source>
        <dbReference type="ARBA" id="ARBA00022705"/>
    </source>
</evidence>
<dbReference type="InterPro" id="IPR036388">
    <property type="entry name" value="WH-like_DNA-bd_sf"/>
</dbReference>
<keyword evidence="1" id="KW-0678">Repressor</keyword>
<evidence type="ECO:0000256" key="7">
    <source>
        <dbReference type="ARBA" id="ARBA00023163"/>
    </source>
</evidence>
<dbReference type="GO" id="GO:0006508">
    <property type="term" value="P:proteolysis"/>
    <property type="evidence" value="ECO:0007669"/>
    <property type="project" value="InterPro"/>
</dbReference>
<sequence>MVNLKGLTEKQQKVLDIIISYIKTQGLPPTIREIKKLSEINSLRGVVLQLEALEKEGLIQRKSTARGIIVPSSLLIESNKKISIPLMACSIPAGHATDINDYSDEQIKVNLSQTKGLKNVFAVKVCGDSMIGENINDGDTAIIFPQLVANDGEIVAAKTENGVTLKKYRIVEGRSMLLPANLKYEPITKGFKIQGKLINILKK</sequence>
<organism evidence="12 13">
    <name type="scientific">Candidatus Beckwithbacteria bacterium CG10_big_fil_rev_8_21_14_0_10_34_10</name>
    <dbReference type="NCBI Taxonomy" id="1974495"/>
    <lineage>
        <taxon>Bacteria</taxon>
        <taxon>Candidatus Beckwithiibacteriota</taxon>
    </lineage>
</organism>
<keyword evidence="4" id="KW-0378">Hydrolase</keyword>
<dbReference type="Proteomes" id="UP000230093">
    <property type="component" value="Unassembled WGS sequence"/>
</dbReference>
<dbReference type="Gene3D" id="1.10.10.10">
    <property type="entry name" value="Winged helix-like DNA-binding domain superfamily/Winged helix DNA-binding domain"/>
    <property type="match status" value="1"/>
</dbReference>
<keyword evidence="9" id="KW-0742">SOS response</keyword>
<accession>A0A2H0WCB9</accession>
<comment type="caution">
    <text evidence="12">The sequence shown here is derived from an EMBL/GenBank/DDBJ whole genome shotgun (WGS) entry which is preliminary data.</text>
</comment>
<dbReference type="SUPFAM" id="SSF51306">
    <property type="entry name" value="LexA/Signal peptidase"/>
    <property type="match status" value="1"/>
</dbReference>
<dbReference type="GO" id="GO:0045892">
    <property type="term" value="P:negative regulation of DNA-templated transcription"/>
    <property type="evidence" value="ECO:0007669"/>
    <property type="project" value="InterPro"/>
</dbReference>
<dbReference type="InterPro" id="IPR036390">
    <property type="entry name" value="WH_DNA-bd_sf"/>
</dbReference>
<evidence type="ECO:0000259" key="11">
    <source>
        <dbReference type="Pfam" id="PF01726"/>
    </source>
</evidence>
<dbReference type="InterPro" id="IPR039418">
    <property type="entry name" value="LexA-like"/>
</dbReference>
<name>A0A2H0WCB9_9BACT</name>
<dbReference type="InterPro" id="IPR006199">
    <property type="entry name" value="LexA_DNA-bd_dom"/>
</dbReference>
<keyword evidence="3" id="KW-0227">DNA damage</keyword>
<dbReference type="GO" id="GO:0009432">
    <property type="term" value="P:SOS response"/>
    <property type="evidence" value="ECO:0007669"/>
    <property type="project" value="UniProtKB-KW"/>
</dbReference>
<dbReference type="AlphaFoldDB" id="A0A2H0WCB9"/>
<dbReference type="Gene3D" id="2.10.109.10">
    <property type="entry name" value="Umud Fragment, subunit A"/>
    <property type="match status" value="1"/>
</dbReference>
<dbReference type="GO" id="GO:0006281">
    <property type="term" value="P:DNA repair"/>
    <property type="evidence" value="ECO:0007669"/>
    <property type="project" value="UniProtKB-KW"/>
</dbReference>
<evidence type="ECO:0000313" key="12">
    <source>
        <dbReference type="EMBL" id="PIS09549.1"/>
    </source>
</evidence>
<evidence type="ECO:0000256" key="6">
    <source>
        <dbReference type="ARBA" id="ARBA00023125"/>
    </source>
</evidence>
<dbReference type="EMBL" id="PEZT01000004">
    <property type="protein sequence ID" value="PIS09549.1"/>
    <property type="molecule type" value="Genomic_DNA"/>
</dbReference>
<dbReference type="InterPro" id="IPR036286">
    <property type="entry name" value="LexA/Signal_pep-like_sf"/>
</dbReference>
<keyword evidence="2" id="KW-0235">DNA replication</keyword>
<dbReference type="InterPro" id="IPR015927">
    <property type="entry name" value="Peptidase_S24_S26A/B/C"/>
</dbReference>
<evidence type="ECO:0000256" key="3">
    <source>
        <dbReference type="ARBA" id="ARBA00022763"/>
    </source>
</evidence>
<proteinExistence type="predicted"/>
<feature type="domain" description="Peptidase S24/S26A/S26B/S26C" evidence="10">
    <location>
        <begin position="86"/>
        <end position="197"/>
    </location>
</feature>
<dbReference type="SUPFAM" id="SSF46785">
    <property type="entry name" value="Winged helix' DNA-binding domain"/>
    <property type="match status" value="1"/>
</dbReference>
<dbReference type="Pfam" id="PF01726">
    <property type="entry name" value="LexA_DNA_bind"/>
    <property type="match status" value="1"/>
</dbReference>
<dbReference type="PANTHER" id="PTHR33516:SF2">
    <property type="entry name" value="LEXA REPRESSOR-RELATED"/>
    <property type="match status" value="1"/>
</dbReference>
<evidence type="ECO:0000256" key="8">
    <source>
        <dbReference type="ARBA" id="ARBA00023204"/>
    </source>
</evidence>
<evidence type="ECO:0000256" key="5">
    <source>
        <dbReference type="ARBA" id="ARBA00023015"/>
    </source>
</evidence>
<evidence type="ECO:0000256" key="9">
    <source>
        <dbReference type="ARBA" id="ARBA00023236"/>
    </source>
</evidence>
<keyword evidence="6" id="KW-0238">DNA-binding</keyword>
<dbReference type="NCBIfam" id="TIGR00498">
    <property type="entry name" value="lexA"/>
    <property type="match status" value="1"/>
</dbReference>
<keyword evidence="7" id="KW-0804">Transcription</keyword>
<keyword evidence="8" id="KW-0234">DNA repair</keyword>
<dbReference type="Pfam" id="PF00717">
    <property type="entry name" value="Peptidase_S24"/>
    <property type="match status" value="1"/>
</dbReference>
<dbReference type="InterPro" id="IPR006200">
    <property type="entry name" value="LexA"/>
</dbReference>
<evidence type="ECO:0000256" key="4">
    <source>
        <dbReference type="ARBA" id="ARBA00022801"/>
    </source>
</evidence>
<reference evidence="13" key="1">
    <citation type="submission" date="2017-09" db="EMBL/GenBank/DDBJ databases">
        <title>Depth-based differentiation of microbial function through sediment-hosted aquifers and enrichment of novel symbionts in the deep terrestrial subsurface.</title>
        <authorList>
            <person name="Probst A.J."/>
            <person name="Ladd B."/>
            <person name="Jarett J.K."/>
            <person name="Geller-Mcgrath D.E."/>
            <person name="Sieber C.M.K."/>
            <person name="Emerson J.B."/>
            <person name="Anantharaman K."/>
            <person name="Thomas B.C."/>
            <person name="Malmstrom R."/>
            <person name="Stieglmeier M."/>
            <person name="Klingl A."/>
            <person name="Woyke T."/>
            <person name="Ryan C.M."/>
            <person name="Banfield J.F."/>
        </authorList>
    </citation>
    <scope>NUCLEOTIDE SEQUENCE [LARGE SCALE GENOMIC DNA]</scope>
</reference>
<dbReference type="GO" id="GO:0003677">
    <property type="term" value="F:DNA binding"/>
    <property type="evidence" value="ECO:0007669"/>
    <property type="project" value="UniProtKB-KW"/>
</dbReference>